<organism evidence="1 2">
    <name type="scientific">Brevifollis gellanilyticus</name>
    <dbReference type="NCBI Taxonomy" id="748831"/>
    <lineage>
        <taxon>Bacteria</taxon>
        <taxon>Pseudomonadati</taxon>
        <taxon>Verrucomicrobiota</taxon>
        <taxon>Verrucomicrobiia</taxon>
        <taxon>Verrucomicrobiales</taxon>
        <taxon>Verrucomicrobiaceae</taxon>
    </lineage>
</organism>
<comment type="caution">
    <text evidence="1">The sequence shown here is derived from an EMBL/GenBank/DDBJ whole genome shotgun (WGS) entry which is preliminary data.</text>
</comment>
<protein>
    <recommendedName>
        <fullName evidence="3">TIGR02678 family protein</fullName>
    </recommendedName>
</protein>
<dbReference type="InterPro" id="IPR013494">
    <property type="entry name" value="CHP02678"/>
</dbReference>
<dbReference type="AlphaFoldDB" id="A0A512M2D7"/>
<accession>A0A512M2D7</accession>
<dbReference type="OrthoDB" id="188354at2"/>
<sequence length="407" mass="46452">MKTTSQDASDFHRASEQERQEALRALLRRPLLVAEHVDHREDFAKVRRQAEPLRQWLSRHTGWTLDVTSESARLYKVPARWADATHPARLSKKDEPPFSRRRYVLLCLALAVLVRGERQTTLGELARGIIELWKDEPAFATLTFDLDAADSRRDLVAALRLLMELRALTQVDGDEERFLRQREQEVLYDVHHLILYRLLAARRSPSSILEKDWSARLAPLVAEPVIDEADQRNQRIRHHLNRRLLDDPVLYTPGDLPPDTLDYLLKQRPHLIKALVDATGLEPEDRKDGIALSDRTGDCTDLGLPEEGTDGHATLLTAEFLGDLRLTEPGEIVPISMVERFLAEQAAKNKGFWRKETAAQGAEEALAREVLRRLASLDLVRHVQGGVIVMAAIHRYRHELKPRVTES</sequence>
<dbReference type="Proteomes" id="UP000321577">
    <property type="component" value="Unassembled WGS sequence"/>
</dbReference>
<dbReference type="RefSeq" id="WP_146848379.1">
    <property type="nucleotide sequence ID" value="NZ_BKAG01000001.1"/>
</dbReference>
<gene>
    <name evidence="1" type="ORF">BGE01nite_01950</name>
</gene>
<proteinExistence type="predicted"/>
<keyword evidence="2" id="KW-1185">Reference proteome</keyword>
<dbReference type="Pfam" id="PF09661">
    <property type="entry name" value="DUF2398"/>
    <property type="match status" value="1"/>
</dbReference>
<dbReference type="NCBIfam" id="TIGR02678">
    <property type="entry name" value="TIGR02678 family protein"/>
    <property type="match status" value="1"/>
</dbReference>
<evidence type="ECO:0008006" key="3">
    <source>
        <dbReference type="Google" id="ProtNLM"/>
    </source>
</evidence>
<reference evidence="1 2" key="1">
    <citation type="submission" date="2019-07" db="EMBL/GenBank/DDBJ databases">
        <title>Whole genome shotgun sequence of Brevifollis gellanilyticus NBRC 108608.</title>
        <authorList>
            <person name="Hosoyama A."/>
            <person name="Uohara A."/>
            <person name="Ohji S."/>
            <person name="Ichikawa N."/>
        </authorList>
    </citation>
    <scope>NUCLEOTIDE SEQUENCE [LARGE SCALE GENOMIC DNA]</scope>
    <source>
        <strain evidence="1 2">NBRC 108608</strain>
    </source>
</reference>
<dbReference type="EMBL" id="BKAG01000001">
    <property type="protein sequence ID" value="GEP40904.1"/>
    <property type="molecule type" value="Genomic_DNA"/>
</dbReference>
<evidence type="ECO:0000313" key="2">
    <source>
        <dbReference type="Proteomes" id="UP000321577"/>
    </source>
</evidence>
<name>A0A512M2D7_9BACT</name>
<evidence type="ECO:0000313" key="1">
    <source>
        <dbReference type="EMBL" id="GEP40904.1"/>
    </source>
</evidence>